<dbReference type="OrthoDB" id="542013at2759"/>
<dbReference type="Proteomes" id="UP000443090">
    <property type="component" value="Unassembled WGS sequence"/>
</dbReference>
<dbReference type="PANTHER" id="PTHR43157:SF31">
    <property type="entry name" value="PHOSPHATIDYLINOSITOL-GLYCAN BIOSYNTHESIS CLASS F PROTEIN"/>
    <property type="match status" value="1"/>
</dbReference>
<dbReference type="Gene3D" id="3.40.50.720">
    <property type="entry name" value="NAD(P)-binding Rossmann-like Domain"/>
    <property type="match status" value="1"/>
</dbReference>
<keyword evidence="3" id="KW-1185">Reference proteome</keyword>
<dbReference type="Pfam" id="PF00106">
    <property type="entry name" value="adh_short"/>
    <property type="match status" value="1"/>
</dbReference>
<protein>
    <submittedName>
        <fullName evidence="2">Short chain dehydrogenase</fullName>
    </submittedName>
</protein>
<gene>
    <name evidence="2" type="primary">sol3_5</name>
    <name evidence="2" type="ORF">LOCC1_G005424</name>
</gene>
<evidence type="ECO:0000313" key="2">
    <source>
        <dbReference type="EMBL" id="TVY39467.1"/>
    </source>
</evidence>
<sequence>MVHSDMLQFIIGQMLEPVPLPSEDLTGQTIALGPWRYEMNVSHLILACRSPEKGETARQEILASSRLSSPGKVYVWQLDMAEHSSVLAFGKRINNLTRLDSFIANAGIDAAQFVRAEGHESTLTVNVISTLLVAMLVISRLRESSKELGKPSHLVFTGSVVHVNAKHSHLCKPKQGQMFKNLDDENMADMANRYPLSKLVLLLGFRKLAEEISRSEPEPGQTSVISNFVHPGYCKTDLFKSNDGGIGGRLLLLLSVDLLKRVVEHWCMELWLTKQPTGNIWPNIQERLWPELVDILDGIQPGVTKLE</sequence>
<dbReference type="InterPro" id="IPR036291">
    <property type="entry name" value="NAD(P)-bd_dom_sf"/>
</dbReference>
<name>A0A8H8RS11_9HELO</name>
<dbReference type="InterPro" id="IPR002347">
    <property type="entry name" value="SDR_fam"/>
</dbReference>
<reference evidence="2 3" key="1">
    <citation type="submission" date="2018-05" db="EMBL/GenBank/DDBJ databases">
        <title>Genome sequencing and assembly of the regulated plant pathogen Lachnellula willkommii and related sister species for the development of diagnostic species identification markers.</title>
        <authorList>
            <person name="Giroux E."/>
            <person name="Bilodeau G."/>
        </authorList>
    </citation>
    <scope>NUCLEOTIDE SEQUENCE [LARGE SCALE GENOMIC DNA]</scope>
    <source>
        <strain evidence="2 3">CBS 160.35</strain>
    </source>
</reference>
<dbReference type="SUPFAM" id="SSF51735">
    <property type="entry name" value="NAD(P)-binding Rossmann-fold domains"/>
    <property type="match status" value="1"/>
</dbReference>
<comment type="caution">
    <text evidence="2">The sequence shown here is derived from an EMBL/GenBank/DDBJ whole genome shotgun (WGS) entry which is preliminary data.</text>
</comment>
<accession>A0A8H8RS11</accession>
<evidence type="ECO:0000313" key="3">
    <source>
        <dbReference type="Proteomes" id="UP000443090"/>
    </source>
</evidence>
<dbReference type="AlphaFoldDB" id="A0A8H8RS11"/>
<keyword evidence="1" id="KW-0560">Oxidoreductase</keyword>
<organism evidence="2 3">
    <name type="scientific">Lachnellula occidentalis</name>
    <dbReference type="NCBI Taxonomy" id="215460"/>
    <lineage>
        <taxon>Eukaryota</taxon>
        <taxon>Fungi</taxon>
        <taxon>Dikarya</taxon>
        <taxon>Ascomycota</taxon>
        <taxon>Pezizomycotina</taxon>
        <taxon>Leotiomycetes</taxon>
        <taxon>Helotiales</taxon>
        <taxon>Lachnaceae</taxon>
        <taxon>Lachnellula</taxon>
    </lineage>
</organism>
<proteinExistence type="predicted"/>
<dbReference type="EMBL" id="QGMI01000520">
    <property type="protein sequence ID" value="TVY39467.1"/>
    <property type="molecule type" value="Genomic_DNA"/>
</dbReference>
<dbReference type="GO" id="GO:0016491">
    <property type="term" value="F:oxidoreductase activity"/>
    <property type="evidence" value="ECO:0007669"/>
    <property type="project" value="UniProtKB-KW"/>
</dbReference>
<evidence type="ECO:0000256" key="1">
    <source>
        <dbReference type="ARBA" id="ARBA00023002"/>
    </source>
</evidence>
<dbReference type="PANTHER" id="PTHR43157">
    <property type="entry name" value="PHOSPHATIDYLINOSITOL-GLYCAN BIOSYNTHESIS CLASS F PROTEIN-RELATED"/>
    <property type="match status" value="1"/>
</dbReference>